<name>A0A520MFR1_9GAMM</name>
<dbReference type="SUPFAM" id="SSF116878">
    <property type="entry name" value="TrmE connector domain"/>
    <property type="match status" value="1"/>
</dbReference>
<feature type="binding site" evidence="6">
    <location>
        <position position="82"/>
    </location>
    <ligand>
        <name>(6S)-5-formyl-5,6,7,8-tetrahydrofolate</name>
        <dbReference type="ChEBI" id="CHEBI:57457"/>
    </ligand>
</feature>
<evidence type="ECO:0000256" key="6">
    <source>
        <dbReference type="HAMAP-Rule" id="MF_00379"/>
    </source>
</evidence>
<gene>
    <name evidence="6 9" type="primary">mnmE</name>
    <name evidence="6" type="synonym">trmE</name>
    <name evidence="9" type="ORF">EVB03_05425</name>
</gene>
<dbReference type="InterPro" id="IPR027368">
    <property type="entry name" value="MnmE_dom2"/>
</dbReference>
<feature type="binding site" evidence="6">
    <location>
        <begin position="246"/>
        <end position="252"/>
    </location>
    <ligand>
        <name>GTP</name>
        <dbReference type="ChEBI" id="CHEBI:37565"/>
    </ligand>
</feature>
<evidence type="ECO:0000256" key="2">
    <source>
        <dbReference type="ARBA" id="ARBA00022694"/>
    </source>
</evidence>
<dbReference type="InterPro" id="IPR004520">
    <property type="entry name" value="GTPase_MnmE"/>
</dbReference>
<dbReference type="EMBL" id="SHBP01000006">
    <property type="protein sequence ID" value="RZO20043.1"/>
    <property type="molecule type" value="Genomic_DNA"/>
</dbReference>
<evidence type="ECO:0000256" key="7">
    <source>
        <dbReference type="RuleBase" id="RU003313"/>
    </source>
</evidence>
<feature type="binding site" evidence="6">
    <location>
        <position position="246"/>
    </location>
    <ligand>
        <name>K(+)</name>
        <dbReference type="ChEBI" id="CHEBI:29103"/>
    </ligand>
</feature>
<evidence type="ECO:0000256" key="5">
    <source>
        <dbReference type="ARBA" id="ARBA00023134"/>
    </source>
</evidence>
<comment type="cofactor">
    <cofactor evidence="6">
        <name>K(+)</name>
        <dbReference type="ChEBI" id="CHEBI:29103"/>
    </cofactor>
    <text evidence="6">Binds 1 potassium ion per subunit.</text>
</comment>
<keyword evidence="6" id="KW-0460">Magnesium</keyword>
<feature type="binding site" evidence="6">
    <location>
        <position position="227"/>
    </location>
    <ligand>
        <name>K(+)</name>
        <dbReference type="ChEBI" id="CHEBI:29103"/>
    </ligand>
</feature>
<feature type="binding site" evidence="6">
    <location>
        <position position="455"/>
    </location>
    <ligand>
        <name>(6S)-5-formyl-5,6,7,8-tetrahydrofolate</name>
        <dbReference type="ChEBI" id="CHEBI:57457"/>
    </ligand>
</feature>
<dbReference type="NCBIfam" id="TIGR00231">
    <property type="entry name" value="small_GTP"/>
    <property type="match status" value="1"/>
</dbReference>
<dbReference type="NCBIfam" id="NF003661">
    <property type="entry name" value="PRK05291.1-3"/>
    <property type="match status" value="1"/>
</dbReference>
<feature type="binding site" evidence="6">
    <location>
        <position position="121"/>
    </location>
    <ligand>
        <name>(6S)-5-formyl-5,6,7,8-tetrahydrofolate</name>
        <dbReference type="ChEBI" id="CHEBI:57457"/>
    </ligand>
</feature>
<dbReference type="GO" id="GO:0030488">
    <property type="term" value="P:tRNA methylation"/>
    <property type="evidence" value="ECO:0007669"/>
    <property type="project" value="TreeGrafter"/>
</dbReference>
<sequence>MFQNSKDTIVAIATASGKGGVGVVRLSGESLEDYIQGILGKRISPRQATYSQFLDSTGATIDEGIALYFPAPNSFTGESVLELQGHGGMVILDALVQRCVELGSRIARPGEFSERAFINDKMDLAQAEAVADLIDATSIEAARSAVRSMQGEFSALITHLVEDMIQIRIYVEAAIDFPEEEIDFLKDESLLARLDKLANDLSSVLSKAQQGSLLRDGLTLVLAGKPNSGKSSLLNALAGNDVAIVTPVAGTTRDVLRERIILEGLPLNIIDTAGLRDTDNQIEQEGVKRAWREIELADQVLFLVDSTEEKLPDLKNVWPEFFERYPESKQRLTLLLNKIDISGIPAGAVAGQQNVFGISAKEQTGFDGLASHLKESAGFFGDSGGLFSARRRHLTSLEKALELVTIGVDQLQKAGAGELLAEDLRQAQNELSEITGQFTSDDLLGRIFSSFCIGK</sequence>
<dbReference type="Pfam" id="PF01926">
    <property type="entry name" value="MMR_HSR1"/>
    <property type="match status" value="1"/>
</dbReference>
<keyword evidence="6" id="KW-0479">Metal-binding</keyword>
<feature type="binding site" evidence="6">
    <location>
        <position position="252"/>
    </location>
    <ligand>
        <name>Mg(2+)</name>
        <dbReference type="ChEBI" id="CHEBI:18420"/>
    </ligand>
</feature>
<comment type="subunit">
    <text evidence="6">Homodimer. Heterotetramer of two MnmE and two MnmG subunits.</text>
</comment>
<dbReference type="InterPro" id="IPR006073">
    <property type="entry name" value="GTP-bd"/>
</dbReference>
<dbReference type="GO" id="GO:0003924">
    <property type="term" value="F:GTPase activity"/>
    <property type="evidence" value="ECO:0007669"/>
    <property type="project" value="UniProtKB-UniRule"/>
</dbReference>
<keyword evidence="5 6" id="KW-0342">GTP-binding</keyword>
<dbReference type="EC" id="3.6.-.-" evidence="6"/>
<keyword evidence="6" id="KW-0963">Cytoplasm</keyword>
<dbReference type="NCBIfam" id="TIGR00450">
    <property type="entry name" value="mnmE_trmE_thdF"/>
    <property type="match status" value="1"/>
</dbReference>
<dbReference type="SUPFAM" id="SSF52540">
    <property type="entry name" value="P-loop containing nucleoside triphosphate hydrolases"/>
    <property type="match status" value="1"/>
</dbReference>
<evidence type="ECO:0000313" key="10">
    <source>
        <dbReference type="Proteomes" id="UP000315889"/>
    </source>
</evidence>
<feature type="binding site" evidence="6">
    <location>
        <begin position="227"/>
        <end position="232"/>
    </location>
    <ligand>
        <name>GTP</name>
        <dbReference type="ChEBI" id="CHEBI:37565"/>
    </ligand>
</feature>
<dbReference type="GO" id="GO:0002098">
    <property type="term" value="P:tRNA wobble uridine modification"/>
    <property type="evidence" value="ECO:0007669"/>
    <property type="project" value="TreeGrafter"/>
</dbReference>
<dbReference type="InterPro" id="IPR005225">
    <property type="entry name" value="Small_GTP-bd"/>
</dbReference>
<dbReference type="Gene3D" id="1.20.120.430">
    <property type="entry name" value="tRNA modification GTPase MnmE domain 2"/>
    <property type="match status" value="1"/>
</dbReference>
<dbReference type="PANTHER" id="PTHR42714">
    <property type="entry name" value="TRNA MODIFICATION GTPASE GTPBP3"/>
    <property type="match status" value="1"/>
</dbReference>
<comment type="caution">
    <text evidence="9">The sequence shown here is derived from an EMBL/GenBank/DDBJ whole genome shotgun (WGS) entry which is preliminary data.</text>
</comment>
<dbReference type="InterPro" id="IPR018948">
    <property type="entry name" value="GTP-bd_TrmE_N"/>
</dbReference>
<reference evidence="9 10" key="1">
    <citation type="submission" date="2019-02" db="EMBL/GenBank/DDBJ databases">
        <title>Prokaryotic population dynamics and viral predation in marine succession experiment using metagenomics: the confinement effect.</title>
        <authorList>
            <person name="Haro-Moreno J.M."/>
            <person name="Rodriguez-Valera F."/>
            <person name="Lopez-Perez M."/>
        </authorList>
    </citation>
    <scope>NUCLEOTIDE SEQUENCE [LARGE SCALE GENOMIC DNA]</scope>
    <source>
        <strain evidence="9">MED-G170</strain>
    </source>
</reference>
<evidence type="ECO:0000256" key="1">
    <source>
        <dbReference type="ARBA" id="ARBA00011043"/>
    </source>
</evidence>
<dbReference type="Gene3D" id="3.40.50.300">
    <property type="entry name" value="P-loop containing nucleotide triphosphate hydrolases"/>
    <property type="match status" value="1"/>
</dbReference>
<dbReference type="Gene3D" id="3.30.1360.120">
    <property type="entry name" value="Probable tRNA modification gtpase trme, domain 1"/>
    <property type="match status" value="1"/>
</dbReference>
<keyword evidence="3 6" id="KW-0547">Nucleotide-binding</keyword>
<feature type="binding site" evidence="6">
    <location>
        <position position="231"/>
    </location>
    <ligand>
        <name>Mg(2+)</name>
        <dbReference type="ChEBI" id="CHEBI:18420"/>
    </ligand>
</feature>
<feature type="binding site" evidence="6">
    <location>
        <position position="25"/>
    </location>
    <ligand>
        <name>(6S)-5-formyl-5,6,7,8-tetrahydrofolate</name>
        <dbReference type="ChEBI" id="CHEBI:57457"/>
    </ligand>
</feature>
<keyword evidence="6" id="KW-0378">Hydrolase</keyword>
<feature type="binding site" evidence="6">
    <location>
        <begin position="271"/>
        <end position="274"/>
    </location>
    <ligand>
        <name>GTP</name>
        <dbReference type="ChEBI" id="CHEBI:37565"/>
    </ligand>
</feature>
<comment type="function">
    <text evidence="6">Exhibits a very high intrinsic GTPase hydrolysis rate. Involved in the addition of a carboxymethylaminomethyl (cmnm) group at the wobble position (U34) of certain tRNAs, forming tRNA-cmnm(5)s(2)U34.</text>
</comment>
<dbReference type="GO" id="GO:0005829">
    <property type="term" value="C:cytosol"/>
    <property type="evidence" value="ECO:0007669"/>
    <property type="project" value="TreeGrafter"/>
</dbReference>
<dbReference type="HAMAP" id="MF_00379">
    <property type="entry name" value="GTPase_MnmE"/>
    <property type="match status" value="1"/>
</dbReference>
<evidence type="ECO:0000313" key="9">
    <source>
        <dbReference type="EMBL" id="RZO20043.1"/>
    </source>
</evidence>
<dbReference type="InterPro" id="IPR027417">
    <property type="entry name" value="P-loop_NTPase"/>
</dbReference>
<dbReference type="GO" id="GO:0046872">
    <property type="term" value="F:metal ion binding"/>
    <property type="evidence" value="ECO:0007669"/>
    <property type="project" value="UniProtKB-KW"/>
</dbReference>
<organism evidence="9 10">
    <name type="scientific">SAR92 clade bacterium</name>
    <dbReference type="NCBI Taxonomy" id="2315479"/>
    <lineage>
        <taxon>Bacteria</taxon>
        <taxon>Pseudomonadati</taxon>
        <taxon>Pseudomonadota</taxon>
        <taxon>Gammaproteobacteria</taxon>
        <taxon>Cellvibrionales</taxon>
        <taxon>Porticoccaceae</taxon>
        <taxon>SAR92 clade</taxon>
    </lineage>
</organism>
<keyword evidence="4 6" id="KW-0630">Potassium</keyword>
<dbReference type="CDD" id="cd14858">
    <property type="entry name" value="TrmE_N"/>
    <property type="match status" value="1"/>
</dbReference>
<evidence type="ECO:0000256" key="4">
    <source>
        <dbReference type="ARBA" id="ARBA00022958"/>
    </source>
</evidence>
<feature type="domain" description="TrmE-type G" evidence="8">
    <location>
        <begin position="217"/>
        <end position="378"/>
    </location>
</feature>
<dbReference type="Pfam" id="PF12631">
    <property type="entry name" value="MnmE_helical"/>
    <property type="match status" value="1"/>
</dbReference>
<accession>A0A520MFR1</accession>
<comment type="subcellular location">
    <subcellularLocation>
        <location evidence="6">Cytoplasm</location>
    </subcellularLocation>
</comment>
<protein>
    <recommendedName>
        <fullName evidence="6">tRNA modification GTPase MnmE</fullName>
        <ecNumber evidence="6">3.6.-.-</ecNumber>
    </recommendedName>
</protein>
<comment type="caution">
    <text evidence="6">Lacks conserved residue(s) required for the propagation of feature annotation.</text>
</comment>
<evidence type="ECO:0000256" key="3">
    <source>
        <dbReference type="ARBA" id="ARBA00022741"/>
    </source>
</evidence>
<dbReference type="InterPro" id="IPR025867">
    <property type="entry name" value="MnmE_helical"/>
</dbReference>
<evidence type="ECO:0000259" key="8">
    <source>
        <dbReference type="PROSITE" id="PS51709"/>
    </source>
</evidence>
<dbReference type="CDD" id="cd04164">
    <property type="entry name" value="trmE"/>
    <property type="match status" value="1"/>
</dbReference>
<proteinExistence type="inferred from homology"/>
<dbReference type="PANTHER" id="PTHR42714:SF2">
    <property type="entry name" value="TRNA MODIFICATION GTPASE GTPBP3, MITOCHONDRIAL"/>
    <property type="match status" value="1"/>
</dbReference>
<dbReference type="AlphaFoldDB" id="A0A520MFR1"/>
<dbReference type="InterPro" id="IPR027266">
    <property type="entry name" value="TrmE/GcvT-like"/>
</dbReference>
<dbReference type="PROSITE" id="PS51709">
    <property type="entry name" value="G_TRME"/>
    <property type="match status" value="1"/>
</dbReference>
<dbReference type="Proteomes" id="UP000315889">
    <property type="component" value="Unassembled WGS sequence"/>
</dbReference>
<dbReference type="InterPro" id="IPR031168">
    <property type="entry name" value="G_TrmE"/>
</dbReference>
<feature type="binding site" evidence="6">
    <location>
        <position position="248"/>
    </location>
    <ligand>
        <name>K(+)</name>
        <dbReference type="ChEBI" id="CHEBI:29103"/>
    </ligand>
</feature>
<feature type="binding site" evidence="6">
    <location>
        <position position="251"/>
    </location>
    <ligand>
        <name>K(+)</name>
        <dbReference type="ChEBI" id="CHEBI:29103"/>
    </ligand>
</feature>
<dbReference type="Pfam" id="PF10396">
    <property type="entry name" value="TrmE_N"/>
    <property type="match status" value="1"/>
</dbReference>
<dbReference type="GO" id="GO:0005525">
    <property type="term" value="F:GTP binding"/>
    <property type="evidence" value="ECO:0007669"/>
    <property type="project" value="UniProtKB-UniRule"/>
</dbReference>
<comment type="similarity">
    <text evidence="1 6 7">Belongs to the TRAFAC class TrmE-Era-EngA-EngB-Septin-like GTPase superfamily. TrmE GTPase family.</text>
</comment>
<keyword evidence="2 6" id="KW-0819">tRNA processing</keyword>